<evidence type="ECO:0000313" key="1">
    <source>
        <dbReference type="EMBL" id="CAG8803931.1"/>
    </source>
</evidence>
<proteinExistence type="predicted"/>
<protein>
    <submittedName>
        <fullName evidence="1">19677_t:CDS:1</fullName>
    </submittedName>
</protein>
<evidence type="ECO:0000313" key="2">
    <source>
        <dbReference type="Proteomes" id="UP000789920"/>
    </source>
</evidence>
<gene>
    <name evidence="1" type="ORF">RPERSI_LOCUS21618</name>
</gene>
<dbReference type="Proteomes" id="UP000789920">
    <property type="component" value="Unassembled WGS sequence"/>
</dbReference>
<accession>A0ACA9RR33</accession>
<dbReference type="EMBL" id="CAJVQC010063766">
    <property type="protein sequence ID" value="CAG8803931.1"/>
    <property type="molecule type" value="Genomic_DNA"/>
</dbReference>
<organism evidence="1 2">
    <name type="scientific">Racocetra persica</name>
    <dbReference type="NCBI Taxonomy" id="160502"/>
    <lineage>
        <taxon>Eukaryota</taxon>
        <taxon>Fungi</taxon>
        <taxon>Fungi incertae sedis</taxon>
        <taxon>Mucoromycota</taxon>
        <taxon>Glomeromycotina</taxon>
        <taxon>Glomeromycetes</taxon>
        <taxon>Diversisporales</taxon>
        <taxon>Gigasporaceae</taxon>
        <taxon>Racocetra</taxon>
    </lineage>
</organism>
<sequence length="89" mass="10441">MTTLEDKALWGQNEDGLEDLGQEILKSSTDDIINRTRLLENEIKVMKSEHMRLMHEQNSMKEKIKDNREKIKVNKQLPYLVGNVVEVFI</sequence>
<name>A0ACA9RR33_9GLOM</name>
<reference evidence="1" key="1">
    <citation type="submission" date="2021-06" db="EMBL/GenBank/DDBJ databases">
        <authorList>
            <person name="Kallberg Y."/>
            <person name="Tangrot J."/>
            <person name="Rosling A."/>
        </authorList>
    </citation>
    <scope>NUCLEOTIDE SEQUENCE</scope>
    <source>
        <strain evidence="1">MA461A</strain>
    </source>
</reference>
<comment type="caution">
    <text evidence="1">The sequence shown here is derived from an EMBL/GenBank/DDBJ whole genome shotgun (WGS) entry which is preliminary data.</text>
</comment>
<keyword evidence="2" id="KW-1185">Reference proteome</keyword>